<dbReference type="Proteomes" id="UP000887579">
    <property type="component" value="Unplaced"/>
</dbReference>
<organism evidence="1 2">
    <name type="scientific">Panagrolaimus sp. ES5</name>
    <dbReference type="NCBI Taxonomy" id="591445"/>
    <lineage>
        <taxon>Eukaryota</taxon>
        <taxon>Metazoa</taxon>
        <taxon>Ecdysozoa</taxon>
        <taxon>Nematoda</taxon>
        <taxon>Chromadorea</taxon>
        <taxon>Rhabditida</taxon>
        <taxon>Tylenchina</taxon>
        <taxon>Panagrolaimomorpha</taxon>
        <taxon>Panagrolaimoidea</taxon>
        <taxon>Panagrolaimidae</taxon>
        <taxon>Panagrolaimus</taxon>
    </lineage>
</organism>
<proteinExistence type="predicted"/>
<sequence length="181" mass="20698">MANLSIFDQTKNILPVYWTYCGLGLFAFFANFIIIFVYLSSASLRSKFALFIGLALAEGINGAAFFITGMERLITEYSLQDVYTFPKVTRFDCASQSGNTFLILGSQGPALISLALGIERFCAIKFPTSYRQFKERTFNYLFTSFGHVAGFVFNFIAFWVIQKYRKDARNKIFSKEFDQIR</sequence>
<reference evidence="2" key="1">
    <citation type="submission" date="2022-11" db="UniProtKB">
        <authorList>
            <consortium name="WormBaseParasite"/>
        </authorList>
    </citation>
    <scope>IDENTIFICATION</scope>
</reference>
<evidence type="ECO:0000313" key="1">
    <source>
        <dbReference type="Proteomes" id="UP000887579"/>
    </source>
</evidence>
<dbReference type="WBParaSite" id="ES5_v2.g24966.t1">
    <property type="protein sequence ID" value="ES5_v2.g24966.t1"/>
    <property type="gene ID" value="ES5_v2.g24966"/>
</dbReference>
<evidence type="ECO:0000313" key="2">
    <source>
        <dbReference type="WBParaSite" id="ES5_v2.g24966.t1"/>
    </source>
</evidence>
<accession>A0AC34G5X2</accession>
<protein>
    <submittedName>
        <fullName evidence="2">Uncharacterized protein</fullName>
    </submittedName>
</protein>
<name>A0AC34G5X2_9BILA</name>